<feature type="transmembrane region" description="Helical" evidence="9">
    <location>
        <begin position="40"/>
        <end position="66"/>
    </location>
</feature>
<gene>
    <name evidence="10" type="ORF">IAD17_03220</name>
</gene>
<evidence type="ECO:0000256" key="2">
    <source>
        <dbReference type="ARBA" id="ARBA00022448"/>
    </source>
</evidence>
<proteinExistence type="predicted"/>
<protein>
    <submittedName>
        <fullName evidence="10">PTS sugar transporter subunit IIC</fullName>
    </submittedName>
</protein>
<evidence type="ECO:0000256" key="6">
    <source>
        <dbReference type="ARBA" id="ARBA00022692"/>
    </source>
</evidence>
<keyword evidence="7 9" id="KW-1133">Transmembrane helix</keyword>
<comment type="caution">
    <text evidence="10">The sequence shown here is derived from an EMBL/GenBank/DDBJ whole genome shotgun (WGS) entry which is preliminary data.</text>
</comment>
<keyword evidence="4 10" id="KW-0762">Sugar transport</keyword>
<evidence type="ECO:0000256" key="9">
    <source>
        <dbReference type="SAM" id="Phobius"/>
    </source>
</evidence>
<sequence>MEISWFQAALLGVFACLASMPGMGGTTIGNYTLGRPLVAGLVVGIILGDITLGIIVGTAIQVVYIALVTPGGTVSADVRAACYIGIPLAMIAIKSNPELAIDPSSPAAIGTATTLGAACGTLGAILFYGTATLNLIWQSMGWKWLEKGDTHKLYLVDMVLPWISHLICSFLPTLLIVKVGGSAVSDVLNSLPMDSLALKTLFTVGSLLPCVGIAILLKQVINKPTDWLSFFFGFTLAAVLGCNLIAASAIACFFALINFEITTLKTKIDRVSSGGAAALTASIDDDEEEEDI</sequence>
<evidence type="ECO:0000256" key="1">
    <source>
        <dbReference type="ARBA" id="ARBA00004651"/>
    </source>
</evidence>
<feature type="transmembrane region" description="Helical" evidence="9">
    <location>
        <begin position="158"/>
        <end position="177"/>
    </location>
</feature>
<dbReference type="GO" id="GO:0005886">
    <property type="term" value="C:plasma membrane"/>
    <property type="evidence" value="ECO:0007669"/>
    <property type="project" value="UniProtKB-SubCell"/>
</dbReference>
<dbReference type="InterPro" id="IPR004700">
    <property type="entry name" value="PTS_IIC_man"/>
</dbReference>
<dbReference type="GO" id="GO:0009401">
    <property type="term" value="P:phosphoenolpyruvate-dependent sugar phosphotransferase system"/>
    <property type="evidence" value="ECO:0007669"/>
    <property type="project" value="UniProtKB-KW"/>
</dbReference>
<feature type="transmembrane region" description="Helical" evidence="9">
    <location>
        <begin position="115"/>
        <end position="137"/>
    </location>
</feature>
<organism evidence="10 11">
    <name type="scientific">Candidatus Coprovicinus avistercoris</name>
    <dbReference type="NCBI Taxonomy" id="2840754"/>
    <lineage>
        <taxon>Bacteria</taxon>
        <taxon>Bacillati</taxon>
        <taxon>Actinomycetota</taxon>
        <taxon>Coriobacteriia</taxon>
        <taxon>Coriobacteriales</taxon>
        <taxon>Coriobacteriaceae</taxon>
        <taxon>Coriobacteriaceae incertae sedis</taxon>
        <taxon>Candidatus Coprovicinus</taxon>
    </lineage>
</organism>
<dbReference type="EMBL" id="DVMQ01000011">
    <property type="protein sequence ID" value="HIU23916.1"/>
    <property type="molecule type" value="Genomic_DNA"/>
</dbReference>
<dbReference type="Pfam" id="PF03609">
    <property type="entry name" value="EII-Sor"/>
    <property type="match status" value="1"/>
</dbReference>
<evidence type="ECO:0000256" key="4">
    <source>
        <dbReference type="ARBA" id="ARBA00022597"/>
    </source>
</evidence>
<evidence type="ECO:0000256" key="7">
    <source>
        <dbReference type="ARBA" id="ARBA00022989"/>
    </source>
</evidence>
<keyword evidence="2" id="KW-0813">Transport</keyword>
<feature type="transmembrane region" description="Helical" evidence="9">
    <location>
        <begin position="229"/>
        <end position="257"/>
    </location>
</feature>
<reference evidence="10" key="2">
    <citation type="journal article" date="2021" name="PeerJ">
        <title>Extensive microbial diversity within the chicken gut microbiome revealed by metagenomics and culture.</title>
        <authorList>
            <person name="Gilroy R."/>
            <person name="Ravi A."/>
            <person name="Getino M."/>
            <person name="Pursley I."/>
            <person name="Horton D.L."/>
            <person name="Alikhan N.F."/>
            <person name="Baker D."/>
            <person name="Gharbi K."/>
            <person name="Hall N."/>
            <person name="Watson M."/>
            <person name="Adriaenssens E.M."/>
            <person name="Foster-Nyarko E."/>
            <person name="Jarju S."/>
            <person name="Secka A."/>
            <person name="Antonio M."/>
            <person name="Oren A."/>
            <person name="Chaudhuri R.R."/>
            <person name="La Ragione R."/>
            <person name="Hildebrand F."/>
            <person name="Pallen M.J."/>
        </authorList>
    </citation>
    <scope>NUCLEOTIDE SEQUENCE</scope>
    <source>
        <strain evidence="10">ChiHjej12B11-29160</strain>
    </source>
</reference>
<feature type="transmembrane region" description="Helical" evidence="9">
    <location>
        <begin position="197"/>
        <end position="217"/>
    </location>
</feature>
<evidence type="ECO:0000256" key="5">
    <source>
        <dbReference type="ARBA" id="ARBA00022683"/>
    </source>
</evidence>
<dbReference type="AlphaFoldDB" id="A0A9D1L4R7"/>
<evidence type="ECO:0000313" key="11">
    <source>
        <dbReference type="Proteomes" id="UP000824078"/>
    </source>
</evidence>
<keyword evidence="8 9" id="KW-0472">Membrane</keyword>
<comment type="subcellular location">
    <subcellularLocation>
        <location evidence="1">Cell membrane</location>
        <topology evidence="1">Multi-pass membrane protein</topology>
    </subcellularLocation>
</comment>
<dbReference type="PROSITE" id="PS51106">
    <property type="entry name" value="PTS_EIIC_TYPE_4"/>
    <property type="match status" value="1"/>
</dbReference>
<evidence type="ECO:0000313" key="10">
    <source>
        <dbReference type="EMBL" id="HIU23916.1"/>
    </source>
</evidence>
<evidence type="ECO:0000256" key="8">
    <source>
        <dbReference type="ARBA" id="ARBA00023136"/>
    </source>
</evidence>
<keyword evidence="3" id="KW-1003">Cell membrane</keyword>
<evidence type="ECO:0000256" key="3">
    <source>
        <dbReference type="ARBA" id="ARBA00022475"/>
    </source>
</evidence>
<name>A0A9D1L4R7_9ACTN</name>
<accession>A0A9D1L4R7</accession>
<reference evidence="10" key="1">
    <citation type="submission" date="2020-10" db="EMBL/GenBank/DDBJ databases">
        <authorList>
            <person name="Gilroy R."/>
        </authorList>
    </citation>
    <scope>NUCLEOTIDE SEQUENCE</scope>
    <source>
        <strain evidence="10">ChiHjej12B11-29160</strain>
    </source>
</reference>
<dbReference type="Proteomes" id="UP000824078">
    <property type="component" value="Unassembled WGS sequence"/>
</dbReference>
<keyword evidence="6 9" id="KW-0812">Transmembrane</keyword>
<keyword evidence="5" id="KW-0598">Phosphotransferase system</keyword>